<sequence>MRSIIPFTKVEATGNDFILLNDRDIELDLLNSTVIKKWCDRHFGIGADGLIHVAFQDLKIPKMTFFNADGSRGKMCGNGLRAVAKYLLTIGVCSKKSENTIEADDGLHSYFFEDTGLITVELLVNSSSETLPDLIGLPLPDNVELLGFRRVGVPHLVLETKEPEFKNFEALGRSLRYSSVFGTQGTNVNLINSIDENTLQVRTYERGVEAETLSCGTGVTASTLVFLEKKNPQKTELNIETRGGKLKVVLKQGRIFLSGPANVVFVGHIVLNG</sequence>
<feature type="active site" description="Proton acceptor" evidence="8">
    <location>
        <position position="215"/>
    </location>
</feature>
<feature type="binding site" evidence="8">
    <location>
        <begin position="205"/>
        <end position="206"/>
    </location>
    <ligand>
        <name>substrate</name>
    </ligand>
</feature>
<evidence type="ECO:0000256" key="7">
    <source>
        <dbReference type="ARBA" id="ARBA00051712"/>
    </source>
</evidence>
<reference evidence="10" key="1">
    <citation type="journal article" date="2020" name="mSystems">
        <title>Genome- and Community-Level Interaction Insights into Carbon Utilization and Element Cycling Functions of Hydrothermarchaeota in Hydrothermal Sediment.</title>
        <authorList>
            <person name="Zhou Z."/>
            <person name="Liu Y."/>
            <person name="Xu W."/>
            <person name="Pan J."/>
            <person name="Luo Z.H."/>
            <person name="Li M."/>
        </authorList>
    </citation>
    <scope>NUCLEOTIDE SEQUENCE [LARGE SCALE GENOMIC DNA]</scope>
    <source>
        <strain evidence="10">HyVt-76</strain>
    </source>
</reference>
<evidence type="ECO:0000256" key="1">
    <source>
        <dbReference type="ARBA" id="ARBA00005196"/>
    </source>
</evidence>
<keyword evidence="4 8" id="KW-0028">Amino-acid biosynthesis</keyword>
<dbReference type="AlphaFoldDB" id="A0A7V5LIY4"/>
<feature type="binding site" evidence="8">
    <location>
        <position position="67"/>
    </location>
    <ligand>
        <name>substrate</name>
    </ligand>
</feature>
<dbReference type="PROSITE" id="PS01326">
    <property type="entry name" value="DAP_EPIMERASE"/>
    <property type="match status" value="1"/>
</dbReference>
<dbReference type="PANTHER" id="PTHR31689:SF0">
    <property type="entry name" value="DIAMINOPIMELATE EPIMERASE"/>
    <property type="match status" value="1"/>
</dbReference>
<proteinExistence type="inferred from homology"/>
<comment type="subcellular location">
    <subcellularLocation>
        <location evidence="8">Cytoplasm</location>
    </subcellularLocation>
</comment>
<feature type="binding site" evidence="8">
    <location>
        <begin position="77"/>
        <end position="78"/>
    </location>
    <ligand>
        <name>substrate</name>
    </ligand>
</feature>
<evidence type="ECO:0000256" key="9">
    <source>
        <dbReference type="PROSITE-ProRule" id="PRU10125"/>
    </source>
</evidence>
<feature type="active site" description="Proton donor" evidence="8">
    <location>
        <position position="76"/>
    </location>
</feature>
<organism evidence="10">
    <name type="scientific">Caldithrix abyssi</name>
    <dbReference type="NCBI Taxonomy" id="187145"/>
    <lineage>
        <taxon>Bacteria</taxon>
        <taxon>Pseudomonadati</taxon>
        <taxon>Calditrichota</taxon>
        <taxon>Calditrichia</taxon>
        <taxon>Calditrichales</taxon>
        <taxon>Calditrichaceae</taxon>
        <taxon>Caldithrix</taxon>
    </lineage>
</organism>
<comment type="function">
    <text evidence="8">Catalyzes the stereoinversion of LL-2,6-diaminopimelate (L,L-DAP) to meso-diaminopimelate (meso-DAP), a precursor of L-lysine and an essential component of the bacterial peptidoglycan.</text>
</comment>
<name>A0A7V5LIY4_CALAY</name>
<feature type="active site" evidence="9">
    <location>
        <position position="76"/>
    </location>
</feature>
<feature type="site" description="Could be important to modulate the pK values of the two catalytic cysteine residues" evidence="8">
    <location>
        <position position="155"/>
    </location>
</feature>
<dbReference type="GO" id="GO:0008837">
    <property type="term" value="F:diaminopimelate epimerase activity"/>
    <property type="evidence" value="ECO:0007669"/>
    <property type="project" value="UniProtKB-UniRule"/>
</dbReference>
<feature type="binding site" evidence="8">
    <location>
        <position position="15"/>
    </location>
    <ligand>
        <name>substrate</name>
    </ligand>
</feature>
<dbReference type="Pfam" id="PF01678">
    <property type="entry name" value="DAP_epimerase"/>
    <property type="match status" value="2"/>
</dbReference>
<keyword evidence="6 8" id="KW-0413">Isomerase</keyword>
<keyword evidence="8" id="KW-0963">Cytoplasm</keyword>
<dbReference type="InterPro" id="IPR018510">
    <property type="entry name" value="DAP_epimerase_AS"/>
</dbReference>
<comment type="caution">
    <text evidence="10">The sequence shown here is derived from an EMBL/GenBank/DDBJ whole genome shotgun (WGS) entry which is preliminary data.</text>
</comment>
<feature type="site" description="Could be important to modulate the pK values of the two catalytic cysteine residues" evidence="8">
    <location>
        <position position="205"/>
    </location>
</feature>
<dbReference type="UniPathway" id="UPA00034">
    <property type="reaction ID" value="UER00025"/>
</dbReference>
<evidence type="ECO:0000313" key="10">
    <source>
        <dbReference type="EMBL" id="HHE54178.1"/>
    </source>
</evidence>
<evidence type="ECO:0000256" key="6">
    <source>
        <dbReference type="ARBA" id="ARBA00023235"/>
    </source>
</evidence>
<evidence type="ECO:0000256" key="5">
    <source>
        <dbReference type="ARBA" id="ARBA00023154"/>
    </source>
</evidence>
<dbReference type="EC" id="5.1.1.7" evidence="3 8"/>
<dbReference type="GO" id="GO:0009089">
    <property type="term" value="P:lysine biosynthetic process via diaminopimelate"/>
    <property type="evidence" value="ECO:0007669"/>
    <property type="project" value="UniProtKB-UniRule"/>
</dbReference>
<dbReference type="GO" id="GO:0005829">
    <property type="term" value="C:cytosol"/>
    <property type="evidence" value="ECO:0007669"/>
    <property type="project" value="TreeGrafter"/>
</dbReference>
<evidence type="ECO:0000256" key="8">
    <source>
        <dbReference type="HAMAP-Rule" id="MF_00197"/>
    </source>
</evidence>
<dbReference type="InterPro" id="IPR001653">
    <property type="entry name" value="DAP_epimerase_DapF"/>
</dbReference>
<dbReference type="Gene3D" id="3.10.310.10">
    <property type="entry name" value="Diaminopimelate Epimerase, Chain A, domain 1"/>
    <property type="match status" value="2"/>
</dbReference>
<comment type="caution">
    <text evidence="8">Lacks conserved residue(s) required for the propagation of feature annotation.</text>
</comment>
<comment type="catalytic activity">
    <reaction evidence="7 8">
        <text>(2S,6S)-2,6-diaminopimelate = meso-2,6-diaminopimelate</text>
        <dbReference type="Rhea" id="RHEA:15393"/>
        <dbReference type="ChEBI" id="CHEBI:57609"/>
        <dbReference type="ChEBI" id="CHEBI:57791"/>
        <dbReference type="EC" id="5.1.1.7"/>
    </reaction>
</comment>
<protein>
    <recommendedName>
        <fullName evidence="3 8">Diaminopimelate epimerase</fullName>
        <shortName evidence="8">DAP epimerase</shortName>
        <ecNumber evidence="3 8">5.1.1.7</ecNumber>
    </recommendedName>
    <alternativeName>
        <fullName evidence="8">PLP-independent amino acid racemase</fullName>
    </alternativeName>
</protein>
<comment type="subunit">
    <text evidence="8">Homodimer.</text>
</comment>
<comment type="pathway">
    <text evidence="1 8">Amino-acid biosynthesis; L-lysine biosynthesis via DAP pathway; DL-2,6-diaminopimelate from LL-2,6-diaminopimelate: step 1/1.</text>
</comment>
<comment type="similarity">
    <text evidence="2 8">Belongs to the diaminopimelate epimerase family.</text>
</comment>
<evidence type="ECO:0000256" key="4">
    <source>
        <dbReference type="ARBA" id="ARBA00022605"/>
    </source>
</evidence>
<keyword evidence="5 8" id="KW-0457">Lysine biosynthesis</keyword>
<dbReference type="Proteomes" id="UP000886111">
    <property type="component" value="Unassembled WGS sequence"/>
</dbReference>
<feature type="binding site" evidence="8">
    <location>
        <position position="187"/>
    </location>
    <ligand>
        <name>substrate</name>
    </ligand>
</feature>
<evidence type="ECO:0000256" key="2">
    <source>
        <dbReference type="ARBA" id="ARBA00010219"/>
    </source>
</evidence>
<feature type="binding site" evidence="8">
    <location>
        <begin position="216"/>
        <end position="217"/>
    </location>
    <ligand>
        <name>substrate</name>
    </ligand>
</feature>
<dbReference type="NCBIfam" id="TIGR00652">
    <property type="entry name" value="DapF"/>
    <property type="match status" value="1"/>
</dbReference>
<dbReference type="HAMAP" id="MF_00197">
    <property type="entry name" value="DAP_epimerase"/>
    <property type="match status" value="1"/>
</dbReference>
<dbReference type="EMBL" id="DRTD01000017">
    <property type="protein sequence ID" value="HHE54178.1"/>
    <property type="molecule type" value="Genomic_DNA"/>
</dbReference>
<dbReference type="SUPFAM" id="SSF54506">
    <property type="entry name" value="Diaminopimelate epimerase-like"/>
    <property type="match status" value="2"/>
</dbReference>
<dbReference type="PANTHER" id="PTHR31689">
    <property type="entry name" value="DIAMINOPIMELATE EPIMERASE, CHLOROPLASTIC"/>
    <property type="match status" value="1"/>
</dbReference>
<gene>
    <name evidence="8" type="primary">dapF</name>
    <name evidence="10" type="ORF">ENL21_00220</name>
</gene>
<accession>A0A7V5LIY4</accession>
<evidence type="ECO:0000256" key="3">
    <source>
        <dbReference type="ARBA" id="ARBA00013080"/>
    </source>
</evidence>